<name>A0ABZ0VE47_9MICO</name>
<feature type="domain" description="Isochorismatase-like" evidence="2">
    <location>
        <begin position="30"/>
        <end position="204"/>
    </location>
</feature>
<dbReference type="Proteomes" id="UP001324533">
    <property type="component" value="Chromosome"/>
</dbReference>
<reference evidence="3 4" key="1">
    <citation type="submission" date="2023-06" db="EMBL/GenBank/DDBJ databases">
        <title>Rock-solubilizing bacteria, Microbacterium invictum, promotes re-establishment of vegetation in rocky wasteland by accelerating rock bio-weathering and reshaping soil bacterial community.</title>
        <authorList>
            <person name="Liu C."/>
        </authorList>
    </citation>
    <scope>NUCLEOTIDE SEQUENCE [LARGE SCALE GENOMIC DNA]</scope>
    <source>
        <strain evidence="3 4">X-18</strain>
    </source>
</reference>
<organism evidence="3 4">
    <name type="scientific">Microbacterium invictum</name>
    <dbReference type="NCBI Taxonomy" id="515415"/>
    <lineage>
        <taxon>Bacteria</taxon>
        <taxon>Bacillati</taxon>
        <taxon>Actinomycetota</taxon>
        <taxon>Actinomycetes</taxon>
        <taxon>Micrococcales</taxon>
        <taxon>Microbacteriaceae</taxon>
        <taxon>Microbacterium</taxon>
    </lineage>
</organism>
<evidence type="ECO:0000313" key="3">
    <source>
        <dbReference type="EMBL" id="WQB71102.1"/>
    </source>
</evidence>
<evidence type="ECO:0000259" key="2">
    <source>
        <dbReference type="Pfam" id="PF00857"/>
    </source>
</evidence>
<dbReference type="InterPro" id="IPR000868">
    <property type="entry name" value="Isochorismatase-like_dom"/>
</dbReference>
<dbReference type="PANTHER" id="PTHR43540">
    <property type="entry name" value="PEROXYUREIDOACRYLATE/UREIDOACRYLATE AMIDOHYDROLASE-RELATED"/>
    <property type="match status" value="1"/>
</dbReference>
<protein>
    <submittedName>
        <fullName evidence="3">Isochorismatase family protein</fullName>
    </submittedName>
</protein>
<dbReference type="InterPro" id="IPR050272">
    <property type="entry name" value="Isochorismatase-like_hydrls"/>
</dbReference>
<dbReference type="SUPFAM" id="SSF52499">
    <property type="entry name" value="Isochorismatase-like hydrolases"/>
    <property type="match status" value="1"/>
</dbReference>
<keyword evidence="4" id="KW-1185">Reference proteome</keyword>
<evidence type="ECO:0000256" key="1">
    <source>
        <dbReference type="ARBA" id="ARBA00022801"/>
    </source>
</evidence>
<dbReference type="Pfam" id="PF00857">
    <property type="entry name" value="Isochorismatase"/>
    <property type="match status" value="1"/>
</dbReference>
<dbReference type="EMBL" id="CP139779">
    <property type="protein sequence ID" value="WQB71102.1"/>
    <property type="molecule type" value="Genomic_DNA"/>
</dbReference>
<gene>
    <name evidence="3" type="ORF">T9R20_03815</name>
</gene>
<keyword evidence="1" id="KW-0378">Hydrolase</keyword>
<sequence length="219" mass="22727">MSSTDGDRPGVLPPSEAGFANRLELGARPALVMVDIVRAYFEPGAQLYMGDASSLDAAAILLEEARSAGIPVVHTRVSFSGGGADGGYFFKKVGALEHFVGETPLGEIMPEVAPLPGEVVIVKQYASAFFGTTLASTLAAAGVDTLLIAGVSTSGCIRATAVDTIQHGFIPVVVREAVGDRHPAPHEANLFDIQAKYGEVKTLAEATAYLRDLAGRGEG</sequence>
<dbReference type="InterPro" id="IPR036380">
    <property type="entry name" value="Isochorismatase-like_sf"/>
</dbReference>
<dbReference type="RefSeq" id="WP_322411219.1">
    <property type="nucleotide sequence ID" value="NZ_CP139779.1"/>
</dbReference>
<proteinExistence type="predicted"/>
<evidence type="ECO:0000313" key="4">
    <source>
        <dbReference type="Proteomes" id="UP001324533"/>
    </source>
</evidence>
<accession>A0ABZ0VE47</accession>
<dbReference type="Gene3D" id="3.40.50.850">
    <property type="entry name" value="Isochorismatase-like"/>
    <property type="match status" value="1"/>
</dbReference>
<dbReference type="PANTHER" id="PTHR43540:SF1">
    <property type="entry name" value="ISOCHORISMATASE HYDROLASE"/>
    <property type="match status" value="1"/>
</dbReference>